<evidence type="ECO:0000256" key="10">
    <source>
        <dbReference type="ARBA" id="ARBA00022679"/>
    </source>
</evidence>
<dbReference type="Proteomes" id="UP001259803">
    <property type="component" value="Unassembled WGS sequence"/>
</dbReference>
<dbReference type="InterPro" id="IPR007197">
    <property type="entry name" value="rSAM"/>
</dbReference>
<keyword evidence="11" id="KW-0949">S-adenosyl-L-methionine</keyword>
<comment type="pathway">
    <text evidence="3">Cofactor biosynthesis; coenzyme F0 biosynthesis.</text>
</comment>
<feature type="domain" description="Radical SAM core" evidence="19">
    <location>
        <begin position="41"/>
        <end position="288"/>
    </location>
</feature>
<evidence type="ECO:0000256" key="8">
    <source>
        <dbReference type="ARBA" id="ARBA00022220"/>
    </source>
</evidence>
<dbReference type="InterPro" id="IPR013785">
    <property type="entry name" value="Aldolase_TIM"/>
</dbReference>
<evidence type="ECO:0000256" key="16">
    <source>
        <dbReference type="ARBA" id="ARBA00048468"/>
    </source>
</evidence>
<dbReference type="NCBIfam" id="NF005609">
    <property type="entry name" value="PRK07360.1"/>
    <property type="match status" value="1"/>
</dbReference>
<dbReference type="InterPro" id="IPR020050">
    <property type="entry name" value="FO_synthase_su2"/>
</dbReference>
<comment type="caution">
    <text evidence="20">The sequence shown here is derived from an EMBL/GenBank/DDBJ whole genome shotgun (WGS) entry which is preliminary data.</text>
</comment>
<evidence type="ECO:0000256" key="7">
    <source>
        <dbReference type="ARBA" id="ARBA00012289"/>
    </source>
</evidence>
<comment type="similarity">
    <text evidence="4">In the C-terminal section; belongs to the radical SAM superfamily. CofH family.</text>
</comment>
<comment type="similarity">
    <text evidence="5">In the N-terminal section; belongs to the radical SAM superfamily. CofG family.</text>
</comment>
<name>A0ABU2ZI75_9SPHN</name>
<accession>A0ABU2ZI75</accession>
<dbReference type="SFLD" id="SFLDS00029">
    <property type="entry name" value="Radical_SAM"/>
    <property type="match status" value="3"/>
</dbReference>
<keyword evidence="14" id="KW-0411">Iron-sulfur</keyword>
<dbReference type="NCBIfam" id="TIGR00423">
    <property type="entry name" value="CofH family radical SAM protein"/>
    <property type="match status" value="1"/>
</dbReference>
<dbReference type="Pfam" id="PF19288">
    <property type="entry name" value="CofH_C"/>
    <property type="match status" value="1"/>
</dbReference>
<keyword evidence="10 20" id="KW-0808">Transferase</keyword>
<dbReference type="InterPro" id="IPR045567">
    <property type="entry name" value="CofH/MnqC-like_C"/>
</dbReference>
<evidence type="ECO:0000256" key="17">
    <source>
        <dbReference type="ARBA" id="ARBA00048974"/>
    </source>
</evidence>
<keyword evidence="21" id="KW-1185">Reference proteome</keyword>
<dbReference type="Pfam" id="PF04055">
    <property type="entry name" value="Radical_SAM"/>
    <property type="match status" value="2"/>
</dbReference>
<evidence type="ECO:0000256" key="6">
    <source>
        <dbReference type="ARBA" id="ARBA00012126"/>
    </source>
</evidence>
<evidence type="ECO:0000256" key="11">
    <source>
        <dbReference type="ARBA" id="ARBA00022691"/>
    </source>
</evidence>
<dbReference type="EMBL" id="JAVRHS010000006">
    <property type="protein sequence ID" value="MDT0576313.1"/>
    <property type="molecule type" value="Genomic_DNA"/>
</dbReference>
<evidence type="ECO:0000313" key="20">
    <source>
        <dbReference type="EMBL" id="MDT0576313.1"/>
    </source>
</evidence>
<dbReference type="RefSeq" id="WP_311340891.1">
    <property type="nucleotide sequence ID" value="NZ_JAVRHS010000006.1"/>
</dbReference>
<dbReference type="InterPro" id="IPR006638">
    <property type="entry name" value="Elp3/MiaA/NifB-like_rSAM"/>
</dbReference>
<feature type="domain" description="Radical SAM core" evidence="19">
    <location>
        <begin position="451"/>
        <end position="688"/>
    </location>
</feature>
<evidence type="ECO:0000256" key="14">
    <source>
        <dbReference type="ARBA" id="ARBA00023014"/>
    </source>
</evidence>
<organism evidence="20 21">
    <name type="scientific">Croceicoccus esteveae</name>
    <dbReference type="NCBI Taxonomy" id="3075597"/>
    <lineage>
        <taxon>Bacteria</taxon>
        <taxon>Pseudomonadati</taxon>
        <taxon>Pseudomonadota</taxon>
        <taxon>Alphaproteobacteria</taxon>
        <taxon>Sphingomonadales</taxon>
        <taxon>Erythrobacteraceae</taxon>
        <taxon>Croceicoccus</taxon>
    </lineage>
</organism>
<dbReference type="NCBIfam" id="TIGR03551">
    <property type="entry name" value="F420_cofH"/>
    <property type="match status" value="1"/>
</dbReference>
<keyword evidence="9" id="KW-0004">4Fe-4S</keyword>
<comment type="cofactor">
    <cofactor evidence="1">
        <name>[4Fe-4S] cluster</name>
        <dbReference type="ChEBI" id="CHEBI:49883"/>
    </cofactor>
</comment>
<keyword evidence="13" id="KW-0408">Iron</keyword>
<comment type="catalytic activity">
    <reaction evidence="16">
        <text>5-amino-6-(D-ribitylamino)uracil + L-tyrosine + S-adenosyl-L-methionine = 5-amino-5-(4-hydroxybenzyl)-6-(D-ribitylimino)-5,6-dihydrouracil + 2-iminoacetate + 5'-deoxyadenosine + L-methionine + H(+)</text>
        <dbReference type="Rhea" id="RHEA:55200"/>
        <dbReference type="ChEBI" id="CHEBI:15378"/>
        <dbReference type="ChEBI" id="CHEBI:15934"/>
        <dbReference type="ChEBI" id="CHEBI:17319"/>
        <dbReference type="ChEBI" id="CHEBI:57844"/>
        <dbReference type="ChEBI" id="CHEBI:58315"/>
        <dbReference type="ChEBI" id="CHEBI:59789"/>
        <dbReference type="ChEBI" id="CHEBI:77846"/>
        <dbReference type="ChEBI" id="CHEBI:85936"/>
        <dbReference type="EC" id="2.5.1.147"/>
    </reaction>
</comment>
<proteinExistence type="inferred from homology"/>
<dbReference type="NCBIfam" id="TIGR03550">
    <property type="entry name" value="F420_cofG"/>
    <property type="match status" value="1"/>
</dbReference>
<keyword evidence="15" id="KW-0456">Lyase</keyword>
<dbReference type="HAMAP" id="MF_01611">
    <property type="entry name" value="FO_synth_sub1"/>
    <property type="match status" value="1"/>
</dbReference>
<dbReference type="GO" id="GO:0141093">
    <property type="term" value="F:5-amino-6-(D-ribitylamino)uracil--L-tyrosine 4-hydroxyphenyl transferase activity"/>
    <property type="evidence" value="ECO:0007669"/>
    <property type="project" value="UniProtKB-EC"/>
</dbReference>
<evidence type="ECO:0000256" key="5">
    <source>
        <dbReference type="ARBA" id="ARBA00010826"/>
    </source>
</evidence>
<feature type="region of interest" description="Disordered" evidence="18">
    <location>
        <begin position="371"/>
        <end position="393"/>
    </location>
</feature>
<dbReference type="SMART" id="SM00729">
    <property type="entry name" value="Elp3"/>
    <property type="match status" value="2"/>
</dbReference>
<dbReference type="Gene3D" id="3.20.20.70">
    <property type="entry name" value="Aldolase class I"/>
    <property type="match status" value="2"/>
</dbReference>
<dbReference type="EC" id="4.3.1.32" evidence="6"/>
<dbReference type="CDD" id="cd01335">
    <property type="entry name" value="Radical_SAM"/>
    <property type="match status" value="2"/>
</dbReference>
<evidence type="ECO:0000256" key="2">
    <source>
        <dbReference type="ARBA" id="ARBA00003692"/>
    </source>
</evidence>
<protein>
    <recommendedName>
        <fullName evidence="8">FO synthase</fullName>
        <ecNumber evidence="7">2.5.1.147</ecNumber>
        <ecNumber evidence="6">4.3.1.32</ecNumber>
    </recommendedName>
</protein>
<dbReference type="InterPro" id="IPR058240">
    <property type="entry name" value="rSAM_sf"/>
</dbReference>
<dbReference type="PANTHER" id="PTHR43076:SF1">
    <property type="entry name" value="LIPOYL SYNTHASE 2"/>
    <property type="match status" value="1"/>
</dbReference>
<dbReference type="InterPro" id="IPR034405">
    <property type="entry name" value="F420"/>
</dbReference>
<evidence type="ECO:0000259" key="19">
    <source>
        <dbReference type="PROSITE" id="PS51918"/>
    </source>
</evidence>
<sequence length="772" mass="85932">MVEWWNESEARNWLERLESLPLEDLLVEAEAKTMAAHGTLVTYSRKVFIPLTKLCRDVCHYCTFAHRPSQLDAPFLEPEEVLEIARAGEERGCRESLFTLGDRPEERYRTAREWLNERGFASTLDYLAHVSALVLKETSLLPHLNPGIMQAADYEKLRPVSASMGLMLESTSGRLCEKGMPHFGSPDKVPEVRLQSLRLAGEAKVPFTTGLLIGIGETRLERVEALLAIRDLHARYGHVQEVIIQNFRAKAETLMANAPDLGLDEHLWTIAAARLILQPEMFVQAPPNLQPGELGELVRAGVNDWGGVSPVTMDHVNPEAPWPHLEQLETQTEQAGRHLRQRLAVGPAFARTPDQWIDEALQPRVRRATDARGLPRDSDWHPGRGDAIPEAPLSIGTGSDMEIRIALGRVEQGEEISARQIARLFTAEGRDFERICRFADELRRDRVGNTITHVVNRNINYTNICLYRCGFCAFSKGSTKSERGPAYNIDHEEIARRTIEAHERGASEVCLQGGIHPSYDGNTYRGIVQAVKDAVPQMHVHAFSPLEVHHGATTLGLGYEEYLASLKECGLATLPGTAAEILSDDVREIICADKVNTDEWLAVMRAAHTVGLSTTATIMFGHVENYSHWATHLLRLRSLQLETGGFSEFVPLPFVHMEAPNWRRGHTRSGPTWRETVLMHAVSRIALDGAIPNIQVSWVKVGGEGAARILQAGANDLGGTLMDESITRAAGGVNGQEFGVPEMRALAHGIGRRLKERTTIYGRRLRETEDIH</sequence>
<evidence type="ECO:0000256" key="13">
    <source>
        <dbReference type="ARBA" id="ARBA00023004"/>
    </source>
</evidence>
<dbReference type="EC" id="2.5.1.147" evidence="7"/>
<dbReference type="SUPFAM" id="SSF102114">
    <property type="entry name" value="Radical SAM enzymes"/>
    <property type="match status" value="2"/>
</dbReference>
<evidence type="ECO:0000256" key="4">
    <source>
        <dbReference type="ARBA" id="ARBA00010051"/>
    </source>
</evidence>
<dbReference type="SFLD" id="SFLDG01064">
    <property type="entry name" value="F420__menaquinone_cofactor_bio"/>
    <property type="match status" value="3"/>
</dbReference>
<evidence type="ECO:0000256" key="9">
    <source>
        <dbReference type="ARBA" id="ARBA00022485"/>
    </source>
</evidence>
<evidence type="ECO:0000256" key="12">
    <source>
        <dbReference type="ARBA" id="ARBA00022723"/>
    </source>
</evidence>
<reference evidence="20 21" key="1">
    <citation type="submission" date="2023-09" db="EMBL/GenBank/DDBJ databases">
        <authorList>
            <person name="Rey-Velasco X."/>
        </authorList>
    </citation>
    <scope>NUCLEOTIDE SEQUENCE [LARGE SCALE GENOMIC DNA]</scope>
    <source>
        <strain evidence="20 21">F390</strain>
    </source>
</reference>
<dbReference type="PROSITE" id="PS51918">
    <property type="entry name" value="RADICAL_SAM"/>
    <property type="match status" value="2"/>
</dbReference>
<comment type="catalytic activity">
    <reaction evidence="17">
        <text>5-amino-5-(4-hydroxybenzyl)-6-(D-ribitylimino)-5,6-dihydrouracil + S-adenosyl-L-methionine = 7,8-didemethyl-8-hydroxy-5-deazariboflavin + 5'-deoxyadenosine + L-methionine + NH4(+) + H(+)</text>
        <dbReference type="Rhea" id="RHEA:55204"/>
        <dbReference type="ChEBI" id="CHEBI:15378"/>
        <dbReference type="ChEBI" id="CHEBI:17319"/>
        <dbReference type="ChEBI" id="CHEBI:28938"/>
        <dbReference type="ChEBI" id="CHEBI:57844"/>
        <dbReference type="ChEBI" id="CHEBI:59789"/>
        <dbReference type="ChEBI" id="CHEBI:59904"/>
        <dbReference type="ChEBI" id="CHEBI:85936"/>
        <dbReference type="EC" id="4.3.1.32"/>
    </reaction>
</comment>
<evidence type="ECO:0000256" key="1">
    <source>
        <dbReference type="ARBA" id="ARBA00001966"/>
    </source>
</evidence>
<dbReference type="NCBIfam" id="NF004884">
    <property type="entry name" value="PRK06245.1"/>
    <property type="match status" value="1"/>
</dbReference>
<dbReference type="PANTHER" id="PTHR43076">
    <property type="entry name" value="FO SYNTHASE (COFH)"/>
    <property type="match status" value="1"/>
</dbReference>
<dbReference type="InterPro" id="IPR019940">
    <property type="entry name" value="CofH_family"/>
</dbReference>
<feature type="compositionally biased region" description="Basic and acidic residues" evidence="18">
    <location>
        <begin position="371"/>
        <end position="384"/>
    </location>
</feature>
<evidence type="ECO:0000313" key="21">
    <source>
        <dbReference type="Proteomes" id="UP001259803"/>
    </source>
</evidence>
<evidence type="ECO:0000256" key="18">
    <source>
        <dbReference type="SAM" id="MobiDB-lite"/>
    </source>
</evidence>
<comment type="function">
    <text evidence="2">Catalyzes the radical-mediated synthesis of 7,8-didemethyl-8-hydroxy-5-deazariboflavin (FO) from 5-amino-6-(D-ribitylamino)uracil and L-tyrosine.</text>
</comment>
<gene>
    <name evidence="20" type="primary">cofH</name>
    <name evidence="20" type="ORF">RM533_08945</name>
</gene>
<dbReference type="SFLD" id="SFLDG01388">
    <property type="entry name" value="7_8-didemethyl-8-hydroxy-5-dea"/>
    <property type="match status" value="2"/>
</dbReference>
<dbReference type="SFLD" id="SFLDF00343">
    <property type="entry name" value="aminofutalosine_synthase_(mqnE"/>
    <property type="match status" value="1"/>
</dbReference>
<dbReference type="HAMAP" id="MF_01612">
    <property type="entry name" value="FO_synth_sub2"/>
    <property type="match status" value="1"/>
</dbReference>
<evidence type="ECO:0000256" key="3">
    <source>
        <dbReference type="ARBA" id="ARBA00004712"/>
    </source>
</evidence>
<dbReference type="SFLD" id="SFLDF00294">
    <property type="entry name" value="7_8-didemethyl-8-hydroxy-5-dea"/>
    <property type="match status" value="1"/>
</dbReference>
<keyword evidence="12" id="KW-0479">Metal-binding</keyword>
<evidence type="ECO:0000256" key="15">
    <source>
        <dbReference type="ARBA" id="ARBA00023239"/>
    </source>
</evidence>
<dbReference type="InterPro" id="IPR019939">
    <property type="entry name" value="CofG_family"/>
</dbReference>
<dbReference type="SFLD" id="SFLDG01389">
    <property type="entry name" value="menaquinone_synthsis_involved"/>
    <property type="match status" value="1"/>
</dbReference>